<proteinExistence type="predicted"/>
<comment type="caution">
    <text evidence="2">The sequence shown here is derived from an EMBL/GenBank/DDBJ whole genome shotgun (WGS) entry which is preliminary data.</text>
</comment>
<evidence type="ECO:0000313" key="3">
    <source>
        <dbReference type="Proteomes" id="UP000016986"/>
    </source>
</evidence>
<reference evidence="2 3" key="1">
    <citation type="submission" date="2013-09" db="EMBL/GenBank/DDBJ databases">
        <title>Whole genome sequencing of Halarchaeum acidiphilum strain MH1-52-1.</title>
        <authorList>
            <person name="Shimane Y."/>
            <person name="Minegishi H."/>
            <person name="Nishi S."/>
            <person name="Echigo A."/>
            <person name="Shuto A."/>
            <person name="Konishi M."/>
            <person name="Ito T."/>
            <person name="Ohkuma M."/>
            <person name="Ohta Y."/>
            <person name="Nagano Y."/>
            <person name="Tsubouchi T."/>
            <person name="Mori K."/>
            <person name="Usui K."/>
            <person name="Kamekura M."/>
            <person name="Usami R."/>
            <person name="Takaki Y."/>
            <person name="Hatada Y."/>
        </authorList>
    </citation>
    <scope>NUCLEOTIDE SEQUENCE [LARGE SCALE GENOMIC DNA]</scope>
    <source>
        <strain evidence="2 3">JCM 16109</strain>
    </source>
</reference>
<keyword evidence="3" id="KW-1185">Reference proteome</keyword>
<protein>
    <submittedName>
        <fullName evidence="2">Uncharacterized protein</fullName>
    </submittedName>
</protein>
<organism evidence="2 3">
    <name type="scientific">Halarchaeum acidiphilum MH1-52-1</name>
    <dbReference type="NCBI Taxonomy" id="1261545"/>
    <lineage>
        <taxon>Archaea</taxon>
        <taxon>Methanobacteriati</taxon>
        <taxon>Methanobacteriota</taxon>
        <taxon>Stenosarchaea group</taxon>
        <taxon>Halobacteria</taxon>
        <taxon>Halobacteriales</taxon>
        <taxon>Halobacteriaceae</taxon>
    </lineage>
</organism>
<dbReference type="EMBL" id="BATA01000025">
    <property type="protein sequence ID" value="GAD52524.1"/>
    <property type="molecule type" value="Genomic_DNA"/>
</dbReference>
<sequence>MSTHRPTVTPAPGARLRSVHGVSRMRPPNSISRRLVCQSEGNGRLPAVGPSALAIL</sequence>
<dbReference type="AlphaFoldDB" id="U3A4F6"/>
<accession>U3A4F6</accession>
<name>U3A4F6_9EURY</name>
<gene>
    <name evidence="2" type="ORF">MBEHAL_1284</name>
</gene>
<dbReference type="Proteomes" id="UP000016986">
    <property type="component" value="Unassembled WGS sequence"/>
</dbReference>
<evidence type="ECO:0000313" key="2">
    <source>
        <dbReference type="EMBL" id="GAD52524.1"/>
    </source>
</evidence>
<feature type="region of interest" description="Disordered" evidence="1">
    <location>
        <begin position="1"/>
        <end position="31"/>
    </location>
</feature>
<evidence type="ECO:0000256" key="1">
    <source>
        <dbReference type="SAM" id="MobiDB-lite"/>
    </source>
</evidence>